<feature type="domain" description="OmpR/PhoB-type" evidence="3">
    <location>
        <begin position="80"/>
        <end position="177"/>
    </location>
</feature>
<keyword evidence="1 2" id="KW-0238">DNA-binding</keyword>
<evidence type="ECO:0000256" key="1">
    <source>
        <dbReference type="ARBA" id="ARBA00023125"/>
    </source>
</evidence>
<dbReference type="RefSeq" id="WP_308869781.1">
    <property type="nucleotide sequence ID" value="NZ_JAVFWO010000007.1"/>
</dbReference>
<dbReference type="InterPro" id="IPR001867">
    <property type="entry name" value="OmpR/PhoB-type_DNA-bd"/>
</dbReference>
<dbReference type="Proteomes" id="UP001235133">
    <property type="component" value="Unassembled WGS sequence"/>
</dbReference>
<reference evidence="4 5" key="1">
    <citation type="submission" date="2023-08" db="EMBL/GenBank/DDBJ databases">
        <title>Microbacterium psychrotolerans sp. nov., a psychrotolerant bacterium isolated from soil in Heilongjiang Province, China.</title>
        <authorList>
            <person name="An P."/>
            <person name="Zhao D."/>
            <person name="Xiang H."/>
        </authorList>
    </citation>
    <scope>NUCLEOTIDE SEQUENCE [LARGE SCALE GENOMIC DNA]</scope>
    <source>
        <strain evidence="4 5">QXD-8</strain>
    </source>
</reference>
<evidence type="ECO:0000313" key="4">
    <source>
        <dbReference type="EMBL" id="MDQ7880116.1"/>
    </source>
</evidence>
<dbReference type="InterPro" id="IPR016032">
    <property type="entry name" value="Sig_transdc_resp-reg_C-effctor"/>
</dbReference>
<evidence type="ECO:0000259" key="3">
    <source>
        <dbReference type="PROSITE" id="PS51755"/>
    </source>
</evidence>
<sequence length="208" mass="22329">MSSGVVPETDEVLVLCVGMPLRHVGELAKLLRDLAVVVAAPDVEGALTLLREVHAHQEDAGHPPYAALPSAHETRAAGPAAPLIIGTLRIASASREVSVAGIRVHLSAQEFDLLAALASDTHRVWSFEDLTAQVWRTEYLGDREHVNSAIKRLRRRLSGRPGIRIVSVRGVGYRLVVGGASSVPTALTDALRRSQRRPRPDDAAEDAA</sequence>
<protein>
    <submittedName>
        <fullName evidence="4">Winged helix-turn-helix domain-containing protein</fullName>
    </submittedName>
</protein>
<accession>A0ABU0Z695</accession>
<feature type="DNA-binding region" description="OmpR/PhoB-type" evidence="2">
    <location>
        <begin position="80"/>
        <end position="177"/>
    </location>
</feature>
<dbReference type="InterPro" id="IPR036388">
    <property type="entry name" value="WH-like_DNA-bd_sf"/>
</dbReference>
<dbReference type="SUPFAM" id="SSF46894">
    <property type="entry name" value="C-terminal effector domain of the bipartite response regulators"/>
    <property type="match status" value="1"/>
</dbReference>
<dbReference type="Gene3D" id="1.10.10.10">
    <property type="entry name" value="Winged helix-like DNA-binding domain superfamily/Winged helix DNA-binding domain"/>
    <property type="match status" value="1"/>
</dbReference>
<dbReference type="PROSITE" id="PS51755">
    <property type="entry name" value="OMPR_PHOB"/>
    <property type="match status" value="1"/>
</dbReference>
<dbReference type="SMART" id="SM00862">
    <property type="entry name" value="Trans_reg_C"/>
    <property type="match status" value="1"/>
</dbReference>
<dbReference type="CDD" id="cd00383">
    <property type="entry name" value="trans_reg_C"/>
    <property type="match status" value="1"/>
</dbReference>
<dbReference type="Pfam" id="PF00486">
    <property type="entry name" value="Trans_reg_C"/>
    <property type="match status" value="1"/>
</dbReference>
<gene>
    <name evidence="4" type="ORF">Q9R08_19150</name>
</gene>
<evidence type="ECO:0000313" key="5">
    <source>
        <dbReference type="Proteomes" id="UP001235133"/>
    </source>
</evidence>
<proteinExistence type="predicted"/>
<organism evidence="4 5">
    <name type="scientific">Microbacterium psychrotolerans</name>
    <dbReference type="NCBI Taxonomy" id="3068321"/>
    <lineage>
        <taxon>Bacteria</taxon>
        <taxon>Bacillati</taxon>
        <taxon>Actinomycetota</taxon>
        <taxon>Actinomycetes</taxon>
        <taxon>Micrococcales</taxon>
        <taxon>Microbacteriaceae</taxon>
        <taxon>Microbacterium</taxon>
    </lineage>
</organism>
<name>A0ABU0Z695_9MICO</name>
<comment type="caution">
    <text evidence="4">The sequence shown here is derived from an EMBL/GenBank/DDBJ whole genome shotgun (WGS) entry which is preliminary data.</text>
</comment>
<evidence type="ECO:0000256" key="2">
    <source>
        <dbReference type="PROSITE-ProRule" id="PRU01091"/>
    </source>
</evidence>
<dbReference type="EMBL" id="JAVFWO010000007">
    <property type="protein sequence ID" value="MDQ7880116.1"/>
    <property type="molecule type" value="Genomic_DNA"/>
</dbReference>
<keyword evidence="5" id="KW-1185">Reference proteome</keyword>